<feature type="non-terminal residue" evidence="4">
    <location>
        <position position="1"/>
    </location>
</feature>
<evidence type="ECO:0000313" key="4">
    <source>
        <dbReference type="EMBL" id="KAF6741383.1"/>
    </source>
</evidence>
<keyword evidence="1" id="KW-0378">Hydrolase</keyword>
<evidence type="ECO:0000313" key="5">
    <source>
        <dbReference type="Proteomes" id="UP000521943"/>
    </source>
</evidence>
<dbReference type="AlphaFoldDB" id="A0A8H6H8N8"/>
<dbReference type="Gene3D" id="3.40.50.300">
    <property type="entry name" value="P-loop containing nucleotide triphosphate hydrolases"/>
    <property type="match status" value="1"/>
</dbReference>
<name>A0A8H6H8N8_9AGAR</name>
<evidence type="ECO:0000256" key="2">
    <source>
        <dbReference type="SAM" id="MobiDB-lite"/>
    </source>
</evidence>
<feature type="compositionally biased region" description="Acidic residues" evidence="2">
    <location>
        <begin position="129"/>
        <end position="144"/>
    </location>
</feature>
<keyword evidence="1" id="KW-0233">DNA recombination</keyword>
<keyword evidence="5" id="KW-1185">Reference proteome</keyword>
<keyword evidence="1" id="KW-0547">Nucleotide-binding</keyword>
<dbReference type="InterPro" id="IPR010285">
    <property type="entry name" value="DNA_helicase_pif1-like_DEAD"/>
</dbReference>
<keyword evidence="1" id="KW-0067">ATP-binding</keyword>
<dbReference type="EC" id="5.6.2.3" evidence="1"/>
<keyword evidence="1" id="KW-0234">DNA repair</keyword>
<feature type="region of interest" description="Disordered" evidence="2">
    <location>
        <begin position="117"/>
        <end position="159"/>
    </location>
</feature>
<dbReference type="EMBL" id="JACGCI010000252">
    <property type="protein sequence ID" value="KAF6741383.1"/>
    <property type="molecule type" value="Genomic_DNA"/>
</dbReference>
<dbReference type="Proteomes" id="UP000521943">
    <property type="component" value="Unassembled WGS sequence"/>
</dbReference>
<reference evidence="4 5" key="1">
    <citation type="submission" date="2020-07" db="EMBL/GenBank/DDBJ databases">
        <title>Comparative genomics of pyrophilous fungi reveals a link between fire events and developmental genes.</title>
        <authorList>
            <consortium name="DOE Joint Genome Institute"/>
            <person name="Steindorff A.S."/>
            <person name="Carver A."/>
            <person name="Calhoun S."/>
            <person name="Stillman K."/>
            <person name="Liu H."/>
            <person name="Lipzen A."/>
            <person name="Pangilinan J."/>
            <person name="Labutti K."/>
            <person name="Bruns T.D."/>
            <person name="Grigoriev I.V."/>
        </authorList>
    </citation>
    <scope>NUCLEOTIDE SEQUENCE [LARGE SCALE GENOMIC DNA]</scope>
    <source>
        <strain evidence="4 5">CBS 144469</strain>
    </source>
</reference>
<comment type="caution">
    <text evidence="4">The sequence shown here is derived from an EMBL/GenBank/DDBJ whole genome shotgun (WGS) entry which is preliminary data.</text>
</comment>
<dbReference type="GO" id="GO:0006281">
    <property type="term" value="P:DNA repair"/>
    <property type="evidence" value="ECO:0007669"/>
    <property type="project" value="UniProtKB-KW"/>
</dbReference>
<dbReference type="GO" id="GO:0000723">
    <property type="term" value="P:telomere maintenance"/>
    <property type="evidence" value="ECO:0007669"/>
    <property type="project" value="InterPro"/>
</dbReference>
<dbReference type="InterPro" id="IPR051055">
    <property type="entry name" value="PIF1_helicase"/>
</dbReference>
<comment type="cofactor">
    <cofactor evidence="1">
        <name>Mg(2+)</name>
        <dbReference type="ChEBI" id="CHEBI:18420"/>
    </cofactor>
</comment>
<evidence type="ECO:0000259" key="3">
    <source>
        <dbReference type="Pfam" id="PF05970"/>
    </source>
</evidence>
<dbReference type="GO" id="GO:0043139">
    <property type="term" value="F:5'-3' DNA helicase activity"/>
    <property type="evidence" value="ECO:0007669"/>
    <property type="project" value="UniProtKB-EC"/>
</dbReference>
<dbReference type="InterPro" id="IPR027417">
    <property type="entry name" value="P-loop_NTPase"/>
</dbReference>
<keyword evidence="1" id="KW-0347">Helicase</keyword>
<keyword evidence="1" id="KW-0227">DNA damage</keyword>
<evidence type="ECO:0000256" key="1">
    <source>
        <dbReference type="RuleBase" id="RU363044"/>
    </source>
</evidence>
<dbReference type="Pfam" id="PF05970">
    <property type="entry name" value="PIF1"/>
    <property type="match status" value="1"/>
</dbReference>
<proteinExistence type="inferred from homology"/>
<dbReference type="GO" id="GO:0005524">
    <property type="term" value="F:ATP binding"/>
    <property type="evidence" value="ECO:0007669"/>
    <property type="project" value="UniProtKB-KW"/>
</dbReference>
<dbReference type="GO" id="GO:0016787">
    <property type="term" value="F:hydrolase activity"/>
    <property type="evidence" value="ECO:0007669"/>
    <property type="project" value="UniProtKB-KW"/>
</dbReference>
<dbReference type="PANTHER" id="PTHR47642:SF5">
    <property type="entry name" value="ATP-DEPENDENT DNA HELICASE"/>
    <property type="match status" value="1"/>
</dbReference>
<gene>
    <name evidence="4" type="ORF">DFP72DRAFT_833742</name>
</gene>
<accession>A0A8H6H8N8</accession>
<dbReference type="PANTHER" id="PTHR47642">
    <property type="entry name" value="ATP-DEPENDENT DNA HELICASE"/>
    <property type="match status" value="1"/>
</dbReference>
<dbReference type="OrthoDB" id="3259294at2759"/>
<comment type="catalytic activity">
    <reaction evidence="1">
        <text>ATP + H2O = ADP + phosphate + H(+)</text>
        <dbReference type="Rhea" id="RHEA:13065"/>
        <dbReference type="ChEBI" id="CHEBI:15377"/>
        <dbReference type="ChEBI" id="CHEBI:15378"/>
        <dbReference type="ChEBI" id="CHEBI:30616"/>
        <dbReference type="ChEBI" id="CHEBI:43474"/>
        <dbReference type="ChEBI" id="CHEBI:456216"/>
        <dbReference type="EC" id="5.6.2.3"/>
    </reaction>
</comment>
<dbReference type="SUPFAM" id="SSF52540">
    <property type="entry name" value="P-loop containing nucleoside triphosphate hydrolases"/>
    <property type="match status" value="1"/>
</dbReference>
<sequence>MSGTSVKAVVGYVTDYITKGWLKTHQIFAALSDSFAKNETVLNQPEGARPGNGARQMLTKLVNSLSAKMEIGAPMAALYLLRNPDHYTSHEFVPFYWKNYVNYVEAQWRGLLDLAEPGEGATDLTPHDEEPDNEPTLNDDDEPDAPLAMNYEDTTNQETIRMTRSNGQYLAKSNTDDYRYRPTQLEGICLYEFIQCSIKHPLRAQRDPRKDLRWFQFTEDHPQFDSHAVALDPGRRTTQVPNFIGPSLPRRDSGDKEKYCCTMLTLFCPWRTGIDLRSAETTWEQTFDQYDFTARQRELMNNFNMRYECYDARDDYSAILKAVGVGAGKMDQTIEDGDEDEGLYAEGLSSGENDEDDDEMCMGIGNATATIRLSNNIMLQALRSAGWRAMKKVAKSTVDSMRLPRIALDAALKSAAWNNIIKVEKLRAWRRKMGAMSKQPTEEESRENERCDREVRNDAYIVPSSYLSKDFVPPQEKWSDLMDRVIGDFSLNEGQQKAFRIIANHALCIDPRQLLMHLGGLGGTGKSTVIKALCAFFNSRDESYRFVLLGPTGTSAALIGGSTYHTYLSINIGKSRRDSPAKIEEVRE</sequence>
<organism evidence="4 5">
    <name type="scientific">Ephemerocybe angulata</name>
    <dbReference type="NCBI Taxonomy" id="980116"/>
    <lineage>
        <taxon>Eukaryota</taxon>
        <taxon>Fungi</taxon>
        <taxon>Dikarya</taxon>
        <taxon>Basidiomycota</taxon>
        <taxon>Agaricomycotina</taxon>
        <taxon>Agaricomycetes</taxon>
        <taxon>Agaricomycetidae</taxon>
        <taxon>Agaricales</taxon>
        <taxon>Agaricineae</taxon>
        <taxon>Psathyrellaceae</taxon>
        <taxon>Ephemerocybe</taxon>
    </lineage>
</organism>
<dbReference type="GO" id="GO:0006310">
    <property type="term" value="P:DNA recombination"/>
    <property type="evidence" value="ECO:0007669"/>
    <property type="project" value="UniProtKB-KW"/>
</dbReference>
<protein>
    <recommendedName>
        <fullName evidence="1">ATP-dependent DNA helicase</fullName>
        <ecNumber evidence="1">5.6.2.3</ecNumber>
    </recommendedName>
</protein>
<comment type="similarity">
    <text evidence="1">Belongs to the helicase family.</text>
</comment>
<feature type="domain" description="DNA helicase Pif1-like DEAD-box helicase" evidence="3">
    <location>
        <begin position="491"/>
        <end position="578"/>
    </location>
</feature>